<evidence type="ECO:0000313" key="3">
    <source>
        <dbReference type="Proteomes" id="UP000292372"/>
    </source>
</evidence>
<sequence length="162" mass="18529">MKNLQILLTACAITTLFYSCNNDDDVSIDDRDTAILGQWEYVSIMSDRAVDLNGDNESNIDLFGTQELKQCVKDNLTLFTESGPSNKPEFNVNENNLTCDNNDPFSLVEEDFWTLSNNNTVITFENRNPYRIVELTNDRLVVEMDDVFEGLDYIVTTVFSKR</sequence>
<name>A0A4Q9FKZ7_9FLAO</name>
<dbReference type="RefSeq" id="WP_130937501.1">
    <property type="nucleotide sequence ID" value="NZ_BMEE01000002.1"/>
</dbReference>
<accession>A0A4Q9FKZ7</accession>
<protein>
    <recommendedName>
        <fullName evidence="1">Lipocalin-like domain-containing protein</fullName>
    </recommendedName>
</protein>
<dbReference type="OrthoDB" id="1426814at2"/>
<evidence type="ECO:0000259" key="1">
    <source>
        <dbReference type="Pfam" id="PF13648"/>
    </source>
</evidence>
<gene>
    <name evidence="2" type="ORF">EYD46_12460</name>
</gene>
<dbReference type="AlphaFoldDB" id="A0A4Q9FKZ7"/>
<dbReference type="Proteomes" id="UP000292372">
    <property type="component" value="Unassembled WGS sequence"/>
</dbReference>
<reference evidence="2 3" key="1">
    <citation type="journal article" date="2015" name="Int. J. Syst. Evol. Microbiol.">
        <title>Hyunsoonleella pacifica sp. nov., isolated from seawater of South Pacific Gyre.</title>
        <authorList>
            <person name="Gao X."/>
            <person name="Zhang Z."/>
            <person name="Dai X."/>
            <person name="Zhang X.H."/>
        </authorList>
    </citation>
    <scope>NUCLEOTIDE SEQUENCE [LARGE SCALE GENOMIC DNA]</scope>
    <source>
        <strain evidence="2 3">SW033</strain>
    </source>
</reference>
<dbReference type="EMBL" id="SIRS01000005">
    <property type="protein sequence ID" value="TBN14380.1"/>
    <property type="molecule type" value="Genomic_DNA"/>
</dbReference>
<feature type="domain" description="Lipocalin-like" evidence="1">
    <location>
        <begin position="35"/>
        <end position="142"/>
    </location>
</feature>
<keyword evidence="3" id="KW-1185">Reference proteome</keyword>
<dbReference type="Pfam" id="PF13648">
    <property type="entry name" value="Lipocalin_4"/>
    <property type="match status" value="1"/>
</dbReference>
<dbReference type="InterPro" id="IPR024311">
    <property type="entry name" value="Lipocalin-like"/>
</dbReference>
<dbReference type="PROSITE" id="PS51257">
    <property type="entry name" value="PROKAR_LIPOPROTEIN"/>
    <property type="match status" value="1"/>
</dbReference>
<organism evidence="2 3">
    <name type="scientific">Hyunsoonleella pacifica</name>
    <dbReference type="NCBI Taxonomy" id="1080224"/>
    <lineage>
        <taxon>Bacteria</taxon>
        <taxon>Pseudomonadati</taxon>
        <taxon>Bacteroidota</taxon>
        <taxon>Flavobacteriia</taxon>
        <taxon>Flavobacteriales</taxon>
        <taxon>Flavobacteriaceae</taxon>
    </lineage>
</organism>
<comment type="caution">
    <text evidence="2">The sequence shown here is derived from an EMBL/GenBank/DDBJ whole genome shotgun (WGS) entry which is preliminary data.</text>
</comment>
<proteinExistence type="predicted"/>
<evidence type="ECO:0000313" key="2">
    <source>
        <dbReference type="EMBL" id="TBN14380.1"/>
    </source>
</evidence>